<dbReference type="OrthoDB" id="344729at2"/>
<sequence>MIGTICAGLTGLTRPAEAAPEIHTGLLSSTAAGGYDVVAYFTEARPVVGSASFQHAWKGANWRFASSAARDAFAADPERYAPAYGGHCAWAASQGYRASGSPHAWRIVEGRLFFNYDARVHRLWEGNIAGFVESADRNWPGIVRQ</sequence>
<evidence type="ECO:0000313" key="1">
    <source>
        <dbReference type="EMBL" id="QCK88733.1"/>
    </source>
</evidence>
<dbReference type="EMBL" id="CP039865">
    <property type="protein sequence ID" value="QCK88733.1"/>
    <property type="molecule type" value="Genomic_DNA"/>
</dbReference>
<proteinExistence type="predicted"/>
<accession>A0A4D7QRW5</accession>
<dbReference type="AlphaFoldDB" id="A0A4D7QRW5"/>
<name>A0A4D7QRW5_9HYPH</name>
<keyword evidence="2" id="KW-1185">Reference proteome</keyword>
<organism evidence="1 2">
    <name type="scientific">Phreatobacter aquaticus</name>
    <dbReference type="NCBI Taxonomy" id="2570229"/>
    <lineage>
        <taxon>Bacteria</taxon>
        <taxon>Pseudomonadati</taxon>
        <taxon>Pseudomonadota</taxon>
        <taxon>Alphaproteobacteria</taxon>
        <taxon>Hyphomicrobiales</taxon>
        <taxon>Phreatobacteraceae</taxon>
        <taxon>Phreatobacter</taxon>
    </lineage>
</organism>
<dbReference type="Proteomes" id="UP000298588">
    <property type="component" value="Chromosome"/>
</dbReference>
<protein>
    <submittedName>
        <fullName evidence="1">Twin-arginine translocation pathway signal protein</fullName>
    </submittedName>
</protein>
<gene>
    <name evidence="1" type="ORF">E8L99_09925</name>
</gene>
<dbReference type="NCBIfam" id="NF041384">
    <property type="entry name" value="YHS_seleno_dom"/>
    <property type="match status" value="1"/>
</dbReference>
<reference evidence="1 2" key="1">
    <citation type="submission" date="2019-04" db="EMBL/GenBank/DDBJ databases">
        <title>Phreatobacter aquaticus sp. nov.</title>
        <authorList>
            <person name="Choi A."/>
            <person name="Baek K."/>
        </authorList>
    </citation>
    <scope>NUCLEOTIDE SEQUENCE [LARGE SCALE GENOMIC DNA]</scope>
    <source>
        <strain evidence="1 2">NMCR1094</strain>
    </source>
</reference>
<evidence type="ECO:0000313" key="2">
    <source>
        <dbReference type="Proteomes" id="UP000298588"/>
    </source>
</evidence>
<dbReference type="KEGG" id="paqt:E8L99_09925"/>